<organism evidence="1">
    <name type="scientific">uncultured Acidimicrobiales bacterium</name>
    <dbReference type="NCBI Taxonomy" id="310071"/>
    <lineage>
        <taxon>Bacteria</taxon>
        <taxon>Bacillati</taxon>
        <taxon>Actinomycetota</taxon>
        <taxon>Acidimicrobiia</taxon>
        <taxon>Acidimicrobiales</taxon>
        <taxon>environmental samples</taxon>
    </lineage>
</organism>
<accession>A0A6J4HQ15</accession>
<sequence>MAGEVVGARPSREQVSERLATGPGYVVLPALVTPDLVDAALRRLNLEILRSGLSAEQIEQWKYSTFWPSLRWEDEIVALRRPMEEVVPAGPGELWGDPQLLLRFPDESTDWPLRPHIDDLPEWAGTRSYEMIFGVALSRAHAVDGCLTVWCGSHRGQEGARDLVELDPGDVVVLHPGVGHSSTLNTGGSIRYAVYFRLLGAPA</sequence>
<evidence type="ECO:0000313" key="1">
    <source>
        <dbReference type="EMBL" id="CAA9229686.1"/>
    </source>
</evidence>
<dbReference type="Gene3D" id="2.60.120.620">
    <property type="entry name" value="q2cbj1_9rhob like domain"/>
    <property type="match status" value="1"/>
</dbReference>
<proteinExistence type="predicted"/>
<evidence type="ECO:0008006" key="2">
    <source>
        <dbReference type="Google" id="ProtNLM"/>
    </source>
</evidence>
<dbReference type="EMBL" id="CADCSY010000046">
    <property type="protein sequence ID" value="CAA9229686.1"/>
    <property type="molecule type" value="Genomic_DNA"/>
</dbReference>
<dbReference type="SUPFAM" id="SSF51197">
    <property type="entry name" value="Clavaminate synthase-like"/>
    <property type="match status" value="1"/>
</dbReference>
<reference evidence="1" key="1">
    <citation type="submission" date="2020-02" db="EMBL/GenBank/DDBJ databases">
        <authorList>
            <person name="Meier V. D."/>
        </authorList>
    </citation>
    <scope>NUCLEOTIDE SEQUENCE</scope>
    <source>
        <strain evidence="1">AVDCRST_MAG20</strain>
    </source>
</reference>
<protein>
    <recommendedName>
        <fullName evidence="2">Phytanoyl-CoA dioxygenase</fullName>
    </recommendedName>
</protein>
<gene>
    <name evidence="1" type="ORF">AVDCRST_MAG20-1172</name>
</gene>
<name>A0A6J4HQ15_9ACTN</name>
<dbReference type="AlphaFoldDB" id="A0A6J4HQ15"/>